<dbReference type="GO" id="GO:0004798">
    <property type="term" value="F:dTMP kinase activity"/>
    <property type="evidence" value="ECO:0007669"/>
    <property type="project" value="UniProtKB-EC"/>
</dbReference>
<keyword evidence="4" id="KW-0545">Nucleotide biosynthesis</keyword>
<comment type="similarity">
    <text evidence="1">Belongs to the thymidylate kinase family.</text>
</comment>
<dbReference type="NCBIfam" id="TIGR00041">
    <property type="entry name" value="DTMP_kinase"/>
    <property type="match status" value="1"/>
</dbReference>
<dbReference type="CDD" id="cd01672">
    <property type="entry name" value="TMPK"/>
    <property type="match status" value="1"/>
</dbReference>
<dbReference type="PANTHER" id="PTHR10344:SF4">
    <property type="entry name" value="UMP-CMP KINASE 2, MITOCHONDRIAL"/>
    <property type="match status" value="1"/>
</dbReference>
<proteinExistence type="inferred from homology"/>
<evidence type="ECO:0000256" key="7">
    <source>
        <dbReference type="ARBA" id="ARBA00022840"/>
    </source>
</evidence>
<dbReference type="InterPro" id="IPR027417">
    <property type="entry name" value="P-loop_NTPase"/>
</dbReference>
<feature type="domain" description="Thymidylate kinase-like" evidence="9">
    <location>
        <begin position="7"/>
        <end position="187"/>
    </location>
</feature>
<gene>
    <name evidence="10" type="ORF">METZ01_LOCUS440746</name>
</gene>
<dbReference type="GO" id="GO:0006227">
    <property type="term" value="P:dUDP biosynthetic process"/>
    <property type="evidence" value="ECO:0007669"/>
    <property type="project" value="TreeGrafter"/>
</dbReference>
<dbReference type="GO" id="GO:0005737">
    <property type="term" value="C:cytoplasm"/>
    <property type="evidence" value="ECO:0007669"/>
    <property type="project" value="TreeGrafter"/>
</dbReference>
<dbReference type="EC" id="2.7.4.9" evidence="2"/>
<dbReference type="PANTHER" id="PTHR10344">
    <property type="entry name" value="THYMIDYLATE KINASE"/>
    <property type="match status" value="1"/>
</dbReference>
<dbReference type="Pfam" id="PF02223">
    <property type="entry name" value="Thymidylate_kin"/>
    <property type="match status" value="1"/>
</dbReference>
<evidence type="ECO:0000256" key="6">
    <source>
        <dbReference type="ARBA" id="ARBA00022777"/>
    </source>
</evidence>
<dbReference type="GO" id="GO:0005524">
    <property type="term" value="F:ATP binding"/>
    <property type="evidence" value="ECO:0007669"/>
    <property type="project" value="UniProtKB-KW"/>
</dbReference>
<dbReference type="InterPro" id="IPR039430">
    <property type="entry name" value="Thymidylate_kin-like_dom"/>
</dbReference>
<accession>A0A382YXA9</accession>
<evidence type="ECO:0000313" key="10">
    <source>
        <dbReference type="EMBL" id="SVD87892.1"/>
    </source>
</evidence>
<evidence type="ECO:0000256" key="8">
    <source>
        <dbReference type="ARBA" id="ARBA00048743"/>
    </source>
</evidence>
<dbReference type="EMBL" id="UINC01179282">
    <property type="protein sequence ID" value="SVD87892.1"/>
    <property type="molecule type" value="Genomic_DNA"/>
</dbReference>
<keyword evidence="6" id="KW-0418">Kinase</keyword>
<evidence type="ECO:0000259" key="9">
    <source>
        <dbReference type="Pfam" id="PF02223"/>
    </source>
</evidence>
<dbReference type="Gene3D" id="3.40.50.300">
    <property type="entry name" value="P-loop containing nucleotide triphosphate hydrolases"/>
    <property type="match status" value="1"/>
</dbReference>
<dbReference type="SUPFAM" id="SSF52540">
    <property type="entry name" value="P-loop containing nucleoside triphosphate hydrolases"/>
    <property type="match status" value="1"/>
</dbReference>
<dbReference type="InterPro" id="IPR018094">
    <property type="entry name" value="Thymidylate_kinase"/>
</dbReference>
<name>A0A382YXA9_9ZZZZ</name>
<protein>
    <recommendedName>
        <fullName evidence="2">dTMP kinase</fullName>
        <ecNumber evidence="2">2.7.4.9</ecNumber>
    </recommendedName>
</protein>
<dbReference type="AlphaFoldDB" id="A0A382YXA9"/>
<keyword evidence="5" id="KW-0547">Nucleotide-binding</keyword>
<organism evidence="10">
    <name type="scientific">marine metagenome</name>
    <dbReference type="NCBI Taxonomy" id="408172"/>
    <lineage>
        <taxon>unclassified sequences</taxon>
        <taxon>metagenomes</taxon>
        <taxon>ecological metagenomes</taxon>
    </lineage>
</organism>
<comment type="catalytic activity">
    <reaction evidence="8">
        <text>dTMP + ATP = dTDP + ADP</text>
        <dbReference type="Rhea" id="RHEA:13517"/>
        <dbReference type="ChEBI" id="CHEBI:30616"/>
        <dbReference type="ChEBI" id="CHEBI:58369"/>
        <dbReference type="ChEBI" id="CHEBI:63528"/>
        <dbReference type="ChEBI" id="CHEBI:456216"/>
        <dbReference type="EC" id="2.7.4.9"/>
    </reaction>
</comment>
<keyword evidence="7" id="KW-0067">ATP-binding</keyword>
<evidence type="ECO:0000256" key="4">
    <source>
        <dbReference type="ARBA" id="ARBA00022727"/>
    </source>
</evidence>
<evidence type="ECO:0000256" key="2">
    <source>
        <dbReference type="ARBA" id="ARBA00012980"/>
    </source>
</evidence>
<evidence type="ECO:0000256" key="5">
    <source>
        <dbReference type="ARBA" id="ARBA00022741"/>
    </source>
</evidence>
<evidence type="ECO:0000256" key="1">
    <source>
        <dbReference type="ARBA" id="ARBA00009776"/>
    </source>
</evidence>
<dbReference type="InterPro" id="IPR018095">
    <property type="entry name" value="Thymidylate_kin_CS"/>
</dbReference>
<keyword evidence="3" id="KW-0808">Transferase</keyword>
<evidence type="ECO:0000256" key="3">
    <source>
        <dbReference type="ARBA" id="ARBA00022679"/>
    </source>
</evidence>
<dbReference type="GO" id="GO:0006235">
    <property type="term" value="P:dTTP biosynthetic process"/>
    <property type="evidence" value="ECO:0007669"/>
    <property type="project" value="TreeGrafter"/>
</dbReference>
<dbReference type="GO" id="GO:0006233">
    <property type="term" value="P:dTDP biosynthetic process"/>
    <property type="evidence" value="ECO:0007669"/>
    <property type="project" value="InterPro"/>
</dbReference>
<dbReference type="PROSITE" id="PS01331">
    <property type="entry name" value="THYMIDYLATE_KINASE"/>
    <property type="match status" value="1"/>
</dbReference>
<sequence length="198" mass="22002">MGTLVALEGIDGSGKSTQAGLLSDQLRARGFDAVVFREPGDSVFGDKLRQQFRDGRTISAKEEARLFIEDRRIDVRENIRPSLVAGKVVVMDRYYFSTMAYQGALGLNTDQLRETNELFAPRPDLTLILDLSAETSAERIRATRESPDSYEGTEYLRRVRELFLEFCESDVVTVDAAAEVSELSAEILRKVLAVVGGC</sequence>
<reference evidence="10" key="1">
    <citation type="submission" date="2018-05" db="EMBL/GenBank/DDBJ databases">
        <authorList>
            <person name="Lanie J.A."/>
            <person name="Ng W.-L."/>
            <person name="Kazmierczak K.M."/>
            <person name="Andrzejewski T.M."/>
            <person name="Davidsen T.M."/>
            <person name="Wayne K.J."/>
            <person name="Tettelin H."/>
            <person name="Glass J.I."/>
            <person name="Rusch D."/>
            <person name="Podicherti R."/>
            <person name="Tsui H.-C.T."/>
            <person name="Winkler M.E."/>
        </authorList>
    </citation>
    <scope>NUCLEOTIDE SEQUENCE</scope>
</reference>
<dbReference type="HAMAP" id="MF_00165">
    <property type="entry name" value="Thymidylate_kinase"/>
    <property type="match status" value="1"/>
</dbReference>